<dbReference type="Gene3D" id="3.60.10.10">
    <property type="entry name" value="Endonuclease/exonuclease/phosphatase"/>
    <property type="match status" value="1"/>
</dbReference>
<organism evidence="3 4">
    <name type="scientific">Paraconexibacter algicola</name>
    <dbReference type="NCBI Taxonomy" id="2133960"/>
    <lineage>
        <taxon>Bacteria</taxon>
        <taxon>Bacillati</taxon>
        <taxon>Actinomycetota</taxon>
        <taxon>Thermoleophilia</taxon>
        <taxon>Solirubrobacterales</taxon>
        <taxon>Paraconexibacteraceae</taxon>
        <taxon>Paraconexibacter</taxon>
    </lineage>
</organism>
<gene>
    <name evidence="3" type="ORF">C7Y72_02885</name>
</gene>
<dbReference type="PANTHER" id="PTHR14859">
    <property type="entry name" value="CALCOFLUOR WHITE HYPERSENSITIVE PROTEIN PRECURSOR"/>
    <property type="match status" value="1"/>
</dbReference>
<evidence type="ECO:0000313" key="4">
    <source>
        <dbReference type="Proteomes" id="UP000240739"/>
    </source>
</evidence>
<dbReference type="SUPFAM" id="SSF56219">
    <property type="entry name" value="DNase I-like"/>
    <property type="match status" value="1"/>
</dbReference>
<proteinExistence type="predicted"/>
<evidence type="ECO:0000259" key="2">
    <source>
        <dbReference type="Pfam" id="PF03372"/>
    </source>
</evidence>
<name>A0A2T4UHE7_9ACTN</name>
<dbReference type="Proteomes" id="UP000240739">
    <property type="component" value="Unassembled WGS sequence"/>
</dbReference>
<sequence length="382" mass="40607">MRRAANGRPDCPSPAPPGSGNVRSPPARPKGRREDPVRRRGVGRGVAGRIGGMTAPARPLTPPGRTPTRATRSGQAGRMLRRGALAVVALGLAAPTVGSVAPASASTSVRVMTFNIAQLRVEDSRDRIVRLIRFYDPQVVFLNEVDGPNDQRNQAHSLAAALGMQAQTYLTERHGSVLRGNAILIPKRLRFLRVSRSRLTPNGCYLRGVVGATVDLGAANVNLGVAHLDGKEAGASCSNDPGYPVTSADAALEQAKQLRRIVGNPSCATFVGGDMNRVPGSSTHRVLTTFLKDTWLQRFDGRPVHRGGNQYTYGWATGGTPAKRIDYLLYDNATPMNADVPDDGLRVPGGEPDDYGAGTFPSDHKPVIASYRIPAARSCPAG</sequence>
<dbReference type="GO" id="GO:0006506">
    <property type="term" value="P:GPI anchor biosynthetic process"/>
    <property type="evidence" value="ECO:0007669"/>
    <property type="project" value="TreeGrafter"/>
</dbReference>
<dbReference type="PANTHER" id="PTHR14859:SF1">
    <property type="entry name" value="PGAP2-INTERACTING PROTEIN"/>
    <property type="match status" value="1"/>
</dbReference>
<feature type="domain" description="Endonuclease/exonuclease/phosphatase" evidence="2">
    <location>
        <begin position="112"/>
        <end position="364"/>
    </location>
</feature>
<dbReference type="InterPro" id="IPR036691">
    <property type="entry name" value="Endo/exonu/phosph_ase_sf"/>
</dbReference>
<comment type="caution">
    <text evidence="3">The sequence shown here is derived from an EMBL/GenBank/DDBJ whole genome shotgun (WGS) entry which is preliminary data.</text>
</comment>
<dbReference type="Pfam" id="PF03372">
    <property type="entry name" value="Exo_endo_phos"/>
    <property type="match status" value="1"/>
</dbReference>
<evidence type="ECO:0000256" key="1">
    <source>
        <dbReference type="SAM" id="MobiDB-lite"/>
    </source>
</evidence>
<dbReference type="AlphaFoldDB" id="A0A2T4UHE7"/>
<keyword evidence="4" id="KW-1185">Reference proteome</keyword>
<dbReference type="GO" id="GO:0016020">
    <property type="term" value="C:membrane"/>
    <property type="evidence" value="ECO:0007669"/>
    <property type="project" value="GOC"/>
</dbReference>
<feature type="region of interest" description="Disordered" evidence="1">
    <location>
        <begin position="1"/>
        <end position="78"/>
    </location>
</feature>
<dbReference type="GO" id="GO:0003824">
    <property type="term" value="F:catalytic activity"/>
    <property type="evidence" value="ECO:0007669"/>
    <property type="project" value="InterPro"/>
</dbReference>
<accession>A0A2T4UHE7</accession>
<dbReference type="InterPro" id="IPR051916">
    <property type="entry name" value="GPI-anchor_lipid_remodeler"/>
</dbReference>
<reference evidence="3 4" key="1">
    <citation type="submission" date="2018-03" db="EMBL/GenBank/DDBJ databases">
        <title>Aquarubrobacter algicola gen. nov., sp. nov., a novel actinobacterium isolated from shallow eutrophic lake during the end of cyanobacterial harmful algal blooms.</title>
        <authorList>
            <person name="Chun S.J."/>
        </authorList>
    </citation>
    <scope>NUCLEOTIDE SEQUENCE [LARGE SCALE GENOMIC DNA]</scope>
    <source>
        <strain evidence="3 4">Seoho-28</strain>
    </source>
</reference>
<protein>
    <recommendedName>
        <fullName evidence="2">Endonuclease/exonuclease/phosphatase domain-containing protein</fullName>
    </recommendedName>
</protein>
<evidence type="ECO:0000313" key="3">
    <source>
        <dbReference type="EMBL" id="PTL58671.1"/>
    </source>
</evidence>
<dbReference type="InterPro" id="IPR005135">
    <property type="entry name" value="Endo/exonuclease/phosphatase"/>
</dbReference>
<dbReference type="EMBL" id="PYYB01000001">
    <property type="protein sequence ID" value="PTL58671.1"/>
    <property type="molecule type" value="Genomic_DNA"/>
</dbReference>